<keyword evidence="3" id="KW-0731">Sigma factor</keyword>
<dbReference type="InterPro" id="IPR007627">
    <property type="entry name" value="RNA_pol_sigma70_r2"/>
</dbReference>
<keyword evidence="8" id="KW-1185">Reference proteome</keyword>
<dbReference type="Pfam" id="PF04542">
    <property type="entry name" value="Sigma70_r2"/>
    <property type="match status" value="1"/>
</dbReference>
<name>A0A4Q1CFQ9_9BACT</name>
<gene>
    <name evidence="7" type="ORF">ESA94_15755</name>
</gene>
<dbReference type="GO" id="GO:0003677">
    <property type="term" value="F:DNA binding"/>
    <property type="evidence" value="ECO:0007669"/>
    <property type="project" value="InterPro"/>
</dbReference>
<evidence type="ECO:0000256" key="4">
    <source>
        <dbReference type="ARBA" id="ARBA00023163"/>
    </source>
</evidence>
<dbReference type="InterPro" id="IPR013249">
    <property type="entry name" value="RNA_pol_sigma70_r4_t2"/>
</dbReference>
<proteinExistence type="inferred from homology"/>
<dbReference type="Proteomes" id="UP000290204">
    <property type="component" value="Unassembled WGS sequence"/>
</dbReference>
<dbReference type="InterPro" id="IPR039425">
    <property type="entry name" value="RNA_pol_sigma-70-like"/>
</dbReference>
<keyword evidence="4" id="KW-0804">Transcription</keyword>
<dbReference type="GO" id="GO:0016987">
    <property type="term" value="F:sigma factor activity"/>
    <property type="evidence" value="ECO:0007669"/>
    <property type="project" value="UniProtKB-KW"/>
</dbReference>
<dbReference type="NCBIfam" id="TIGR02937">
    <property type="entry name" value="sigma70-ECF"/>
    <property type="match status" value="1"/>
</dbReference>
<evidence type="ECO:0000259" key="5">
    <source>
        <dbReference type="Pfam" id="PF04542"/>
    </source>
</evidence>
<sequence length="236" mass="27086">MPLDKLRNSVQQFDDTDVIGEIVKGNTAMFELIIRRYNPYLYKVGRSYGFNHQDTEDLMQESFISAYTHLAQFAGRSSFKTWLIRIMLNHCHRKAAKFSYQKEQPTELLPDNANFMFLQNNHSDNSNTVIKRELNTIIETALQQLPHNYRIAFTLHELTGLTVAETGHIMHASPSNIKVRLNRAKALLRKEIEKTYTAADIYEFNLLYCNKMVHAVMTQIAAMEKTDPPASGGAID</sequence>
<dbReference type="Gene3D" id="1.10.10.10">
    <property type="entry name" value="Winged helix-like DNA-binding domain superfamily/Winged helix DNA-binding domain"/>
    <property type="match status" value="1"/>
</dbReference>
<protein>
    <submittedName>
        <fullName evidence="7">Sigma-70 family RNA polymerase sigma factor</fullName>
    </submittedName>
</protein>
<comment type="caution">
    <text evidence="7">The sequence shown here is derived from an EMBL/GenBank/DDBJ whole genome shotgun (WGS) entry which is preliminary data.</text>
</comment>
<evidence type="ECO:0000256" key="2">
    <source>
        <dbReference type="ARBA" id="ARBA00023015"/>
    </source>
</evidence>
<feature type="domain" description="RNA polymerase sigma-70 region 2" evidence="5">
    <location>
        <begin position="33"/>
        <end position="94"/>
    </location>
</feature>
<dbReference type="Gene3D" id="1.10.1740.10">
    <property type="match status" value="1"/>
</dbReference>
<evidence type="ECO:0000313" key="7">
    <source>
        <dbReference type="EMBL" id="RXK58843.1"/>
    </source>
</evidence>
<reference evidence="7 8" key="1">
    <citation type="submission" date="2019-01" db="EMBL/GenBank/DDBJ databases">
        <title>Lacibacter sp. strain TTM-7.</title>
        <authorList>
            <person name="Chen W.-M."/>
        </authorList>
    </citation>
    <scope>NUCLEOTIDE SEQUENCE [LARGE SCALE GENOMIC DNA]</scope>
    <source>
        <strain evidence="7 8">TTM-7</strain>
    </source>
</reference>
<dbReference type="InterPro" id="IPR014284">
    <property type="entry name" value="RNA_pol_sigma-70_dom"/>
</dbReference>
<dbReference type="EMBL" id="SDHW01000005">
    <property type="protein sequence ID" value="RXK58843.1"/>
    <property type="molecule type" value="Genomic_DNA"/>
</dbReference>
<dbReference type="SUPFAM" id="SSF88659">
    <property type="entry name" value="Sigma3 and sigma4 domains of RNA polymerase sigma factors"/>
    <property type="match status" value="1"/>
</dbReference>
<dbReference type="GO" id="GO:0006352">
    <property type="term" value="P:DNA-templated transcription initiation"/>
    <property type="evidence" value="ECO:0007669"/>
    <property type="project" value="InterPro"/>
</dbReference>
<dbReference type="AlphaFoldDB" id="A0A4Q1CFQ9"/>
<accession>A0A4Q1CFQ9</accession>
<evidence type="ECO:0000256" key="1">
    <source>
        <dbReference type="ARBA" id="ARBA00010641"/>
    </source>
</evidence>
<evidence type="ECO:0000313" key="8">
    <source>
        <dbReference type="Proteomes" id="UP000290204"/>
    </source>
</evidence>
<dbReference type="RefSeq" id="WP_129131899.1">
    <property type="nucleotide sequence ID" value="NZ_SDHW01000005.1"/>
</dbReference>
<dbReference type="SUPFAM" id="SSF88946">
    <property type="entry name" value="Sigma2 domain of RNA polymerase sigma factors"/>
    <property type="match status" value="1"/>
</dbReference>
<comment type="similarity">
    <text evidence="1">Belongs to the sigma-70 factor family. ECF subfamily.</text>
</comment>
<dbReference type="InterPro" id="IPR013324">
    <property type="entry name" value="RNA_pol_sigma_r3/r4-like"/>
</dbReference>
<dbReference type="Pfam" id="PF08281">
    <property type="entry name" value="Sigma70_r4_2"/>
    <property type="match status" value="1"/>
</dbReference>
<dbReference type="CDD" id="cd06171">
    <property type="entry name" value="Sigma70_r4"/>
    <property type="match status" value="1"/>
</dbReference>
<dbReference type="PANTHER" id="PTHR43133:SF51">
    <property type="entry name" value="RNA POLYMERASE SIGMA FACTOR"/>
    <property type="match status" value="1"/>
</dbReference>
<evidence type="ECO:0000259" key="6">
    <source>
        <dbReference type="Pfam" id="PF08281"/>
    </source>
</evidence>
<dbReference type="OrthoDB" id="1027298at2"/>
<dbReference type="InterPro" id="IPR013325">
    <property type="entry name" value="RNA_pol_sigma_r2"/>
</dbReference>
<organism evidence="7 8">
    <name type="scientific">Lacibacter luteus</name>
    <dbReference type="NCBI Taxonomy" id="2508719"/>
    <lineage>
        <taxon>Bacteria</taxon>
        <taxon>Pseudomonadati</taxon>
        <taxon>Bacteroidota</taxon>
        <taxon>Chitinophagia</taxon>
        <taxon>Chitinophagales</taxon>
        <taxon>Chitinophagaceae</taxon>
        <taxon>Lacibacter</taxon>
    </lineage>
</organism>
<evidence type="ECO:0000256" key="3">
    <source>
        <dbReference type="ARBA" id="ARBA00023082"/>
    </source>
</evidence>
<keyword evidence="2" id="KW-0805">Transcription regulation</keyword>
<dbReference type="InterPro" id="IPR036388">
    <property type="entry name" value="WH-like_DNA-bd_sf"/>
</dbReference>
<feature type="domain" description="RNA polymerase sigma factor 70 region 4 type 2" evidence="6">
    <location>
        <begin position="137"/>
        <end position="188"/>
    </location>
</feature>
<dbReference type="PANTHER" id="PTHR43133">
    <property type="entry name" value="RNA POLYMERASE ECF-TYPE SIGMA FACTO"/>
    <property type="match status" value="1"/>
</dbReference>